<organism evidence="3 4">
    <name type="scientific">Branchiostoma lanceolatum</name>
    <name type="common">Common lancelet</name>
    <name type="synonym">Amphioxus lanceolatum</name>
    <dbReference type="NCBI Taxonomy" id="7740"/>
    <lineage>
        <taxon>Eukaryota</taxon>
        <taxon>Metazoa</taxon>
        <taxon>Chordata</taxon>
        <taxon>Cephalochordata</taxon>
        <taxon>Leptocardii</taxon>
        <taxon>Amphioxiformes</taxon>
        <taxon>Branchiostomatidae</taxon>
        <taxon>Branchiostoma</taxon>
    </lineage>
</organism>
<sequence length="161" mass="18995">MELRLFITAFLLVLVAFHVCAEDEKKEVERDVEKRMDAFMGKRQDRGGKRMDPAWLGKRMSDPSAFGKRMDAAWMGKRMSDPSAFGKRMDVGWMGKRDLPLEAEREAEKRMDAFMGKRLLDRGGKRMDAFMGKRDENRRGEEEELQKEMDDFFRRFGVRER</sequence>
<keyword evidence="4" id="KW-1185">Reference proteome</keyword>
<accession>A0A8J9ZL91</accession>
<evidence type="ECO:0000256" key="1">
    <source>
        <dbReference type="SAM" id="MobiDB-lite"/>
    </source>
</evidence>
<feature type="signal peptide" evidence="2">
    <location>
        <begin position="1"/>
        <end position="21"/>
    </location>
</feature>
<proteinExistence type="predicted"/>
<dbReference type="OrthoDB" id="10066963at2759"/>
<protein>
    <submittedName>
        <fullName evidence="3">Hypp1853 protein</fullName>
    </submittedName>
</protein>
<feature type="compositionally biased region" description="Basic and acidic residues" evidence="1">
    <location>
        <begin position="43"/>
        <end position="52"/>
    </location>
</feature>
<keyword evidence="2" id="KW-0732">Signal</keyword>
<dbReference type="EMBL" id="OV696688">
    <property type="protein sequence ID" value="CAH1257547.1"/>
    <property type="molecule type" value="Genomic_DNA"/>
</dbReference>
<evidence type="ECO:0000256" key="2">
    <source>
        <dbReference type="SAM" id="SignalP"/>
    </source>
</evidence>
<reference evidence="3" key="1">
    <citation type="submission" date="2022-01" db="EMBL/GenBank/DDBJ databases">
        <authorList>
            <person name="Braso-Vives M."/>
        </authorList>
    </citation>
    <scope>NUCLEOTIDE SEQUENCE</scope>
</reference>
<feature type="region of interest" description="Disordered" evidence="1">
    <location>
        <begin position="43"/>
        <end position="62"/>
    </location>
</feature>
<gene>
    <name evidence="3" type="primary">Hypp1853</name>
    <name evidence="3" type="ORF">BLAG_LOCUS15420</name>
</gene>
<evidence type="ECO:0000313" key="4">
    <source>
        <dbReference type="Proteomes" id="UP000838412"/>
    </source>
</evidence>
<dbReference type="AlphaFoldDB" id="A0A8J9ZL91"/>
<dbReference type="Proteomes" id="UP000838412">
    <property type="component" value="Chromosome 3"/>
</dbReference>
<feature type="region of interest" description="Disordered" evidence="1">
    <location>
        <begin position="125"/>
        <end position="145"/>
    </location>
</feature>
<evidence type="ECO:0000313" key="3">
    <source>
        <dbReference type="EMBL" id="CAH1257547.1"/>
    </source>
</evidence>
<name>A0A8J9ZL91_BRALA</name>
<feature type="chain" id="PRO_5035474980" evidence="2">
    <location>
        <begin position="22"/>
        <end position="161"/>
    </location>
</feature>